<dbReference type="EMBL" id="VSSQ01020608">
    <property type="protein sequence ID" value="MPM65607.1"/>
    <property type="molecule type" value="Genomic_DNA"/>
</dbReference>
<accession>A0A645BJU1</accession>
<protein>
    <submittedName>
        <fullName evidence="1">Uncharacterized protein</fullName>
    </submittedName>
</protein>
<gene>
    <name evidence="1" type="ORF">SDC9_112504</name>
</gene>
<name>A0A645BJU1_9ZZZZ</name>
<dbReference type="AlphaFoldDB" id="A0A645BJU1"/>
<comment type="caution">
    <text evidence="1">The sequence shown here is derived from an EMBL/GenBank/DDBJ whole genome shotgun (WGS) entry which is preliminary data.</text>
</comment>
<organism evidence="1">
    <name type="scientific">bioreactor metagenome</name>
    <dbReference type="NCBI Taxonomy" id="1076179"/>
    <lineage>
        <taxon>unclassified sequences</taxon>
        <taxon>metagenomes</taxon>
        <taxon>ecological metagenomes</taxon>
    </lineage>
</organism>
<proteinExistence type="predicted"/>
<reference evidence="1" key="1">
    <citation type="submission" date="2019-08" db="EMBL/GenBank/DDBJ databases">
        <authorList>
            <person name="Kucharzyk K."/>
            <person name="Murdoch R.W."/>
            <person name="Higgins S."/>
            <person name="Loffler F."/>
        </authorList>
    </citation>
    <scope>NUCLEOTIDE SEQUENCE</scope>
</reference>
<sequence>MDIRESRLITSMNPSLRKLVGEVFASPFISKIFMEDWELFWK</sequence>
<evidence type="ECO:0000313" key="1">
    <source>
        <dbReference type="EMBL" id="MPM65607.1"/>
    </source>
</evidence>